<reference evidence="1 2" key="1">
    <citation type="submission" date="2018-02" db="EMBL/GenBank/DDBJ databases">
        <title>Draft genome of wild Prunus yedoensis var. nudiflora.</title>
        <authorList>
            <person name="Baek S."/>
            <person name="Kim J.-H."/>
            <person name="Choi K."/>
            <person name="Kim G.-B."/>
            <person name="Cho A."/>
            <person name="Jang H."/>
            <person name="Shin C.-H."/>
            <person name="Yu H.-J."/>
            <person name="Mun J.-H."/>
        </authorList>
    </citation>
    <scope>NUCLEOTIDE SEQUENCE [LARGE SCALE GENOMIC DNA]</scope>
    <source>
        <strain evidence="2">cv. Jeju island</strain>
        <tissue evidence="1">Leaf</tissue>
    </source>
</reference>
<dbReference type="STRING" id="2094558.A0A314V2U8"/>
<sequence>MKHRANEFKNLATSFDRELENLFKFNSASAIRSSPRSEIDFVKRLQPKLRVSEGVLVAGLQQEGAGEVGPEVQDSD</sequence>
<evidence type="ECO:0000313" key="1">
    <source>
        <dbReference type="EMBL" id="PQM43334.1"/>
    </source>
</evidence>
<accession>A0A314V2U8</accession>
<evidence type="ECO:0000313" key="2">
    <source>
        <dbReference type="Proteomes" id="UP000250321"/>
    </source>
</evidence>
<name>A0A314V2U8_PRUYE</name>
<dbReference type="AlphaFoldDB" id="A0A314V2U8"/>
<keyword evidence="2" id="KW-1185">Reference proteome</keyword>
<proteinExistence type="predicted"/>
<protein>
    <submittedName>
        <fullName evidence="1">Digalactosyldiacylglycerol synthase 1 chloroplastic</fullName>
    </submittedName>
</protein>
<comment type="caution">
    <text evidence="1">The sequence shown here is derived from an EMBL/GenBank/DDBJ whole genome shotgun (WGS) entry which is preliminary data.</text>
</comment>
<dbReference type="EMBL" id="PJQY01002692">
    <property type="protein sequence ID" value="PQM43334.1"/>
    <property type="molecule type" value="Genomic_DNA"/>
</dbReference>
<organism evidence="1 2">
    <name type="scientific">Prunus yedoensis var. nudiflora</name>
    <dbReference type="NCBI Taxonomy" id="2094558"/>
    <lineage>
        <taxon>Eukaryota</taxon>
        <taxon>Viridiplantae</taxon>
        <taxon>Streptophyta</taxon>
        <taxon>Embryophyta</taxon>
        <taxon>Tracheophyta</taxon>
        <taxon>Spermatophyta</taxon>
        <taxon>Magnoliopsida</taxon>
        <taxon>eudicotyledons</taxon>
        <taxon>Gunneridae</taxon>
        <taxon>Pentapetalae</taxon>
        <taxon>rosids</taxon>
        <taxon>fabids</taxon>
        <taxon>Rosales</taxon>
        <taxon>Rosaceae</taxon>
        <taxon>Amygdaloideae</taxon>
        <taxon>Amygdaleae</taxon>
        <taxon>Prunus</taxon>
    </lineage>
</organism>
<gene>
    <name evidence="1" type="ORF">Pyn_03788</name>
</gene>
<dbReference type="Proteomes" id="UP000250321">
    <property type="component" value="Unassembled WGS sequence"/>
</dbReference>